<proteinExistence type="predicted"/>
<comment type="caution">
    <text evidence="1">The sequence shown here is derived from an EMBL/GenBank/DDBJ whole genome shotgun (WGS) entry which is preliminary data.</text>
</comment>
<name>A0A5A5RV95_MICAE</name>
<reference evidence="1 2" key="1">
    <citation type="submission" date="2018-09" db="EMBL/GenBank/DDBJ databases">
        <title>Evolutionary history of phycoerythrin pigmentation in the water bloom-forming cyanobacterium Microcystis aeruginosa.</title>
        <authorList>
            <person name="Tanabe Y."/>
            <person name="Tanabe Y."/>
            <person name="Yamaguchi H."/>
        </authorList>
    </citation>
    <scope>NUCLEOTIDE SEQUENCE [LARGE SCALE GENOMIC DNA]</scope>
    <source>
        <strain evidence="1 2">NIES-2521</strain>
    </source>
</reference>
<gene>
    <name evidence="1" type="ORF">MiTs_00912</name>
</gene>
<dbReference type="AlphaFoldDB" id="A0A5A5RV95"/>
<evidence type="ECO:0000313" key="2">
    <source>
        <dbReference type="Proteomes" id="UP000324689"/>
    </source>
</evidence>
<sequence length="83" mass="9575">MPKIETKKLLVEGAEELRVIPQLMAANGVTWNRGEEPVLLRSTQPRRRCDRTTGQILQSRNNRDCFRIYTYLPGCGTRQSIWG</sequence>
<protein>
    <submittedName>
        <fullName evidence="1">Uncharacterized protein</fullName>
    </submittedName>
</protein>
<organism evidence="1 2">
    <name type="scientific">Microcystis aeruginosa NIES-2521</name>
    <dbReference type="NCBI Taxonomy" id="2303983"/>
    <lineage>
        <taxon>Bacteria</taxon>
        <taxon>Bacillati</taxon>
        <taxon>Cyanobacteriota</taxon>
        <taxon>Cyanophyceae</taxon>
        <taxon>Oscillatoriophycideae</taxon>
        <taxon>Chroococcales</taxon>
        <taxon>Microcystaceae</taxon>
        <taxon>Microcystis</taxon>
    </lineage>
</organism>
<dbReference type="Proteomes" id="UP000324689">
    <property type="component" value="Unassembled WGS sequence"/>
</dbReference>
<dbReference type="EMBL" id="BHVQ01000007">
    <property type="protein sequence ID" value="GCA78925.1"/>
    <property type="molecule type" value="Genomic_DNA"/>
</dbReference>
<accession>A0A5A5RV95</accession>
<evidence type="ECO:0000313" key="1">
    <source>
        <dbReference type="EMBL" id="GCA78925.1"/>
    </source>
</evidence>